<organism evidence="10 11">
    <name type="scientific">Acetatifactor muris</name>
    <dbReference type="NCBI Taxonomy" id="879566"/>
    <lineage>
        <taxon>Bacteria</taxon>
        <taxon>Bacillati</taxon>
        <taxon>Bacillota</taxon>
        <taxon>Clostridia</taxon>
        <taxon>Lachnospirales</taxon>
        <taxon>Lachnospiraceae</taxon>
        <taxon>Acetatifactor</taxon>
    </lineage>
</organism>
<dbReference type="GO" id="GO:0016887">
    <property type="term" value="F:ATP hydrolysis activity"/>
    <property type="evidence" value="ECO:0007669"/>
    <property type="project" value="InterPro"/>
</dbReference>
<dbReference type="PANTHER" id="PTHR24221:SF654">
    <property type="entry name" value="ATP-BINDING CASSETTE SUB-FAMILY B MEMBER 6"/>
    <property type="match status" value="1"/>
</dbReference>
<keyword evidence="10" id="KW-0378">Hydrolase</keyword>
<evidence type="ECO:0000259" key="8">
    <source>
        <dbReference type="PROSITE" id="PS50893"/>
    </source>
</evidence>
<sequence length="617" mass="70132">MERRLFRKVRHEKTRNNVKYGMLSNSLFMVKEALGTNSVVLAVTLFQALLAVAISLMELYVAPTILGNLERHDALGTMIGSIGFFALGIMGLQGLSAYLENNQIFMRIPIRLSIISKMWRKAGTCSYPVRESQDFIRSFTKATDASIGNDSAAEYIWSTFAGLLQNLVGFCIYLYLLTHADPVIIIVTLAAAVISYLASSYFNGWGYRHRQEEAEIKNRFFYFRGRARDRQLAKDVRIFGIGGWLREMQDKNMRMLQDFYLRRERVCLLADFTDVALSFLRNGIAYAWLLYLAVQGSFSASEFLFYFTAVSGFTAWITGIMDSVSRLRKQSLDLSCIREMLDYEEPFLFEKGKALEVMPGTEYTIELKDVTFRYPGAEKETFFHLNLTLHPGEKLAVVGANGAGKTTLVRLLCGLYDPDEGEVLLNGVNIKEYNRRDYYQLFSAVFQEFSLLAGEIGENVACFEQETDSYRMRDCMEKAGLAGKVEALPEGYGTHLVKEVYDDAVELSGGEQQRLVMARLLYKDSPVMILDEPTAALDAIAESDIYRKYHELSRGKSSVFISHRLASTRFCDRIILLRDGKVAEEGTHEELMTLGKSYAELFRIQSRYYVDRPGENE</sequence>
<dbReference type="PANTHER" id="PTHR24221">
    <property type="entry name" value="ATP-BINDING CASSETTE SUB-FAMILY B"/>
    <property type="match status" value="1"/>
</dbReference>
<evidence type="ECO:0000256" key="2">
    <source>
        <dbReference type="ARBA" id="ARBA00022692"/>
    </source>
</evidence>
<dbReference type="SUPFAM" id="SSF90123">
    <property type="entry name" value="ABC transporter transmembrane region"/>
    <property type="match status" value="1"/>
</dbReference>
<dbReference type="InterPro" id="IPR036640">
    <property type="entry name" value="ABC1_TM_sf"/>
</dbReference>
<evidence type="ECO:0000256" key="3">
    <source>
        <dbReference type="ARBA" id="ARBA00022741"/>
    </source>
</evidence>
<dbReference type="GO" id="GO:0034040">
    <property type="term" value="F:ATPase-coupled lipid transmembrane transporter activity"/>
    <property type="evidence" value="ECO:0007669"/>
    <property type="project" value="TreeGrafter"/>
</dbReference>
<dbReference type="GO" id="GO:0005524">
    <property type="term" value="F:ATP binding"/>
    <property type="evidence" value="ECO:0007669"/>
    <property type="project" value="UniProtKB-KW"/>
</dbReference>
<protein>
    <submittedName>
        <fullName evidence="10">Lipid A export ATP-binding/permease protein MsbA</fullName>
        <ecNumber evidence="10">3.6.3.-</ecNumber>
    </submittedName>
</protein>
<keyword evidence="5 7" id="KW-1133">Transmembrane helix</keyword>
<dbReference type="EC" id="3.6.3.-" evidence="10"/>
<dbReference type="InterPro" id="IPR027417">
    <property type="entry name" value="P-loop_NTPase"/>
</dbReference>
<dbReference type="GO" id="GO:0140359">
    <property type="term" value="F:ABC-type transporter activity"/>
    <property type="evidence" value="ECO:0007669"/>
    <property type="project" value="InterPro"/>
</dbReference>
<feature type="transmembrane region" description="Helical" evidence="7">
    <location>
        <begin position="303"/>
        <end position="321"/>
    </location>
</feature>
<dbReference type="GO" id="GO:0005886">
    <property type="term" value="C:plasma membrane"/>
    <property type="evidence" value="ECO:0007669"/>
    <property type="project" value="UniProtKB-SubCell"/>
</dbReference>
<evidence type="ECO:0000259" key="9">
    <source>
        <dbReference type="PROSITE" id="PS50929"/>
    </source>
</evidence>
<dbReference type="Pfam" id="PF00005">
    <property type="entry name" value="ABC_tran"/>
    <property type="match status" value="1"/>
</dbReference>
<dbReference type="RefSeq" id="WP_103239245.1">
    <property type="nucleotide sequence ID" value="NZ_JANJZD010000007.1"/>
</dbReference>
<keyword evidence="2 7" id="KW-0812">Transmembrane</keyword>
<dbReference type="EMBL" id="OFSM01000008">
    <property type="protein sequence ID" value="SOY29134.1"/>
    <property type="molecule type" value="Genomic_DNA"/>
</dbReference>
<proteinExistence type="predicted"/>
<dbReference type="SUPFAM" id="SSF52540">
    <property type="entry name" value="P-loop containing nucleoside triphosphate hydrolases"/>
    <property type="match status" value="1"/>
</dbReference>
<feature type="transmembrane region" description="Helical" evidence="7">
    <location>
        <begin position="182"/>
        <end position="202"/>
    </location>
</feature>
<evidence type="ECO:0000256" key="7">
    <source>
        <dbReference type="SAM" id="Phobius"/>
    </source>
</evidence>
<keyword evidence="6 7" id="KW-0472">Membrane</keyword>
<feature type="transmembrane region" description="Helical" evidence="7">
    <location>
        <begin position="155"/>
        <end position="176"/>
    </location>
</feature>
<dbReference type="InterPro" id="IPR017871">
    <property type="entry name" value="ABC_transporter-like_CS"/>
</dbReference>
<keyword evidence="4 10" id="KW-0067">ATP-binding</keyword>
<dbReference type="AlphaFoldDB" id="A0A2K4ZFA4"/>
<dbReference type="InterPro" id="IPR011527">
    <property type="entry name" value="ABC1_TM_dom"/>
</dbReference>
<dbReference type="Gene3D" id="3.40.50.300">
    <property type="entry name" value="P-loop containing nucleotide triphosphate hydrolases"/>
    <property type="match status" value="1"/>
</dbReference>
<evidence type="ECO:0000256" key="5">
    <source>
        <dbReference type="ARBA" id="ARBA00022989"/>
    </source>
</evidence>
<dbReference type="InterPro" id="IPR039421">
    <property type="entry name" value="Type_1_exporter"/>
</dbReference>
<dbReference type="InterPro" id="IPR003593">
    <property type="entry name" value="AAA+_ATPase"/>
</dbReference>
<gene>
    <name evidence="10" type="primary">msbA_7</name>
    <name evidence="10" type="ORF">AMURIS_01849</name>
</gene>
<accession>A0A2K4ZFA4</accession>
<reference evidence="10 11" key="1">
    <citation type="submission" date="2018-01" db="EMBL/GenBank/DDBJ databases">
        <authorList>
            <person name="Gaut B.S."/>
            <person name="Morton B.R."/>
            <person name="Clegg M.T."/>
            <person name="Duvall M.R."/>
        </authorList>
    </citation>
    <scope>NUCLEOTIDE SEQUENCE [LARGE SCALE GENOMIC DNA]</scope>
    <source>
        <strain evidence="10">GP69</strain>
    </source>
</reference>
<keyword evidence="3" id="KW-0547">Nucleotide-binding</keyword>
<dbReference type="CDD" id="cd03228">
    <property type="entry name" value="ABCC_MRP_Like"/>
    <property type="match status" value="1"/>
</dbReference>
<dbReference type="PROSITE" id="PS50929">
    <property type="entry name" value="ABC_TM1F"/>
    <property type="match status" value="1"/>
</dbReference>
<evidence type="ECO:0000256" key="1">
    <source>
        <dbReference type="ARBA" id="ARBA00004651"/>
    </source>
</evidence>
<dbReference type="SMART" id="SM00382">
    <property type="entry name" value="AAA"/>
    <property type="match status" value="1"/>
</dbReference>
<evidence type="ECO:0000256" key="6">
    <source>
        <dbReference type="ARBA" id="ARBA00023136"/>
    </source>
</evidence>
<dbReference type="InterPro" id="IPR003439">
    <property type="entry name" value="ABC_transporter-like_ATP-bd"/>
</dbReference>
<feature type="domain" description="ABC transmembrane type-1" evidence="9">
    <location>
        <begin position="150"/>
        <end position="329"/>
    </location>
</feature>
<evidence type="ECO:0000256" key="4">
    <source>
        <dbReference type="ARBA" id="ARBA00022840"/>
    </source>
</evidence>
<dbReference type="PROSITE" id="PS00211">
    <property type="entry name" value="ABC_TRANSPORTER_1"/>
    <property type="match status" value="1"/>
</dbReference>
<feature type="domain" description="ABC transporter" evidence="8">
    <location>
        <begin position="365"/>
        <end position="604"/>
    </location>
</feature>
<evidence type="ECO:0000313" key="11">
    <source>
        <dbReference type="Proteomes" id="UP000236311"/>
    </source>
</evidence>
<keyword evidence="11" id="KW-1185">Reference proteome</keyword>
<feature type="transmembrane region" description="Helical" evidence="7">
    <location>
        <begin position="74"/>
        <end position="99"/>
    </location>
</feature>
<dbReference type="Gene3D" id="1.20.1560.10">
    <property type="entry name" value="ABC transporter type 1, transmembrane domain"/>
    <property type="match status" value="1"/>
</dbReference>
<name>A0A2K4ZFA4_9FIRM</name>
<dbReference type="PROSITE" id="PS50893">
    <property type="entry name" value="ABC_TRANSPORTER_2"/>
    <property type="match status" value="1"/>
</dbReference>
<comment type="subcellular location">
    <subcellularLocation>
        <location evidence="1">Cell membrane</location>
        <topology evidence="1">Multi-pass membrane protein</topology>
    </subcellularLocation>
</comment>
<dbReference type="OrthoDB" id="1699242at2"/>
<feature type="transmembrane region" description="Helical" evidence="7">
    <location>
        <begin position="39"/>
        <end position="62"/>
    </location>
</feature>
<dbReference type="Proteomes" id="UP000236311">
    <property type="component" value="Unassembled WGS sequence"/>
</dbReference>
<evidence type="ECO:0000313" key="10">
    <source>
        <dbReference type="EMBL" id="SOY29134.1"/>
    </source>
</evidence>